<proteinExistence type="predicted"/>
<dbReference type="EMBL" id="BMDX01000008">
    <property type="protein sequence ID" value="GGA77179.1"/>
    <property type="molecule type" value="Genomic_DNA"/>
</dbReference>
<gene>
    <name evidence="2" type="ORF">GCM10011369_18790</name>
</gene>
<dbReference type="InterPro" id="IPR012337">
    <property type="entry name" value="RNaseH-like_sf"/>
</dbReference>
<sequence>MADHHGSAVWKFQQNRLFEDIAKRHILRRGKVVLSEVYEKHYVREHASRQNAGDPISSQTFYRWVSTKIHPDVLIAAQQGRVAAKEAKTALTGRVEHTQFMNEVQCDARYNPIALLNPLSLRPSGVRPVTYSGIETKTTVAMGEFIDYENNAESSAGVIELLKLMLLPTPNLHIEIGLGNEYKRYGYGKPTEVRLDSGKANTAAKIDDFLKLATCGSSYTRTRDSKGNGLIEGWHARHKSEFLSHLPGAYDDTQQSNIDPKHWTKFAVLTNLEHKILSDRYWLRYNYSFSKQRNFYLHEQWALESDFAEPSLPPNPKLILDFPGTPHLRKIIPKVGIVIQLNHQIRVFNSDELQEFRRIRTSQLSQSDEQRVQVIASPMRSTVSVYCSKLNRGIEHVPLIAAPDYETFFEGSNQFYRQLVAENLEIDLASMTDQQIIDYAHNRDAMIKRYLTKQKQKGKQRAIRLEDMRNSQEAEVSRLLPYSDKPLIQSHETDPELEQIEEHEEKEESEPQNQSTERPDWSSRANPFNKKGR</sequence>
<feature type="region of interest" description="Disordered" evidence="1">
    <location>
        <begin position="461"/>
        <end position="533"/>
    </location>
</feature>
<accession>A0A8J2XP44</accession>
<organism evidence="2 3">
    <name type="scientific">Neiella marina</name>
    <dbReference type="NCBI Taxonomy" id="508461"/>
    <lineage>
        <taxon>Bacteria</taxon>
        <taxon>Pseudomonadati</taxon>
        <taxon>Pseudomonadota</taxon>
        <taxon>Gammaproteobacteria</taxon>
        <taxon>Alteromonadales</taxon>
        <taxon>Echinimonadaceae</taxon>
        <taxon>Neiella</taxon>
    </lineage>
</organism>
<name>A0A8J2XP44_9GAMM</name>
<feature type="compositionally biased region" description="Basic and acidic residues" evidence="1">
    <location>
        <begin position="463"/>
        <end position="476"/>
    </location>
</feature>
<dbReference type="RefSeq" id="WP_087505631.1">
    <property type="nucleotide sequence ID" value="NZ_BMDX01000008.1"/>
</dbReference>
<evidence type="ECO:0000256" key="1">
    <source>
        <dbReference type="SAM" id="MobiDB-lite"/>
    </source>
</evidence>
<dbReference type="AlphaFoldDB" id="A0A8J2XP44"/>
<protein>
    <submittedName>
        <fullName evidence="2">Uncharacterized protein</fullName>
    </submittedName>
</protein>
<feature type="compositionally biased region" description="Acidic residues" evidence="1">
    <location>
        <begin position="495"/>
        <end position="510"/>
    </location>
</feature>
<evidence type="ECO:0000313" key="3">
    <source>
        <dbReference type="Proteomes" id="UP000619743"/>
    </source>
</evidence>
<dbReference type="SUPFAM" id="SSF53098">
    <property type="entry name" value="Ribonuclease H-like"/>
    <property type="match status" value="1"/>
</dbReference>
<dbReference type="OrthoDB" id="501284at2"/>
<comment type="caution">
    <text evidence="2">The sequence shown here is derived from an EMBL/GenBank/DDBJ whole genome shotgun (WGS) entry which is preliminary data.</text>
</comment>
<reference evidence="3" key="1">
    <citation type="journal article" date="2019" name="Int. J. Syst. Evol. Microbiol.">
        <title>The Global Catalogue of Microorganisms (GCM) 10K type strain sequencing project: providing services to taxonomists for standard genome sequencing and annotation.</title>
        <authorList>
            <consortium name="The Broad Institute Genomics Platform"/>
            <consortium name="The Broad Institute Genome Sequencing Center for Infectious Disease"/>
            <person name="Wu L."/>
            <person name="Ma J."/>
        </authorList>
    </citation>
    <scope>NUCLEOTIDE SEQUENCE [LARGE SCALE GENOMIC DNA]</scope>
    <source>
        <strain evidence="3">CGMCC 1.10130</strain>
    </source>
</reference>
<dbReference type="Proteomes" id="UP000619743">
    <property type="component" value="Unassembled WGS sequence"/>
</dbReference>
<evidence type="ECO:0000313" key="2">
    <source>
        <dbReference type="EMBL" id="GGA77179.1"/>
    </source>
</evidence>
<keyword evidence="3" id="KW-1185">Reference proteome</keyword>